<evidence type="ECO:0008006" key="3">
    <source>
        <dbReference type="Google" id="ProtNLM"/>
    </source>
</evidence>
<dbReference type="KEGG" id="nmes:H9L09_14165"/>
<reference evidence="1 2" key="1">
    <citation type="submission" date="2020-08" db="EMBL/GenBank/DDBJ databases">
        <title>Genome sequence of Nocardioides mesophilus KACC 16243T.</title>
        <authorList>
            <person name="Hyun D.-W."/>
            <person name="Bae J.-W."/>
        </authorList>
    </citation>
    <scope>NUCLEOTIDE SEQUENCE [LARGE SCALE GENOMIC DNA]</scope>
    <source>
        <strain evidence="1 2">KACC 16243</strain>
    </source>
</reference>
<gene>
    <name evidence="1" type="ORF">H9L09_14165</name>
</gene>
<dbReference type="Proteomes" id="UP000515947">
    <property type="component" value="Chromosome"/>
</dbReference>
<keyword evidence="2" id="KW-1185">Reference proteome</keyword>
<protein>
    <recommendedName>
        <fullName evidence="3">Phosphodiesterase</fullName>
    </recommendedName>
</protein>
<organism evidence="1 2">
    <name type="scientific">Nocardioides mesophilus</name>
    <dbReference type="NCBI Taxonomy" id="433659"/>
    <lineage>
        <taxon>Bacteria</taxon>
        <taxon>Bacillati</taxon>
        <taxon>Actinomycetota</taxon>
        <taxon>Actinomycetes</taxon>
        <taxon>Propionibacteriales</taxon>
        <taxon>Nocardioidaceae</taxon>
        <taxon>Nocardioides</taxon>
    </lineage>
</organism>
<dbReference type="AlphaFoldDB" id="A0A7G9RHI1"/>
<dbReference type="EMBL" id="CP060713">
    <property type="protein sequence ID" value="QNN55056.1"/>
    <property type="molecule type" value="Genomic_DNA"/>
</dbReference>
<evidence type="ECO:0000313" key="1">
    <source>
        <dbReference type="EMBL" id="QNN55056.1"/>
    </source>
</evidence>
<proteinExistence type="predicted"/>
<accession>A0A7G9RHI1</accession>
<evidence type="ECO:0000313" key="2">
    <source>
        <dbReference type="Proteomes" id="UP000515947"/>
    </source>
</evidence>
<name>A0A7G9RHI1_9ACTN</name>
<sequence>MAVARRAAKPLHPRGDVVRGVLRRSGTPATPPAWCDEAGEDDVLVRRSRSLGLPPYLPDIQGLAVRVPVPEGHADLLFAGTGFGHLTRFLLTPSRTPGGRPMTTLLPYRSPHGPLLLGAKHLSATRLVLLCASPAGRWQRFGDLTLGDVADAEDAEITFDPLLHTAPGLENYPWVERLREPAYVTARRTSGRPAPR</sequence>